<sequence>MSSSNLPDYGSTRASPTGRGSPTADAANSPPISIPAASVVPAINEAHSDALDDPPPGGFKKDLGFWIIVVCLGLCIWLAALDLTAVATALPTIVSDLPGATSFVWIGSAFTLASTAVLPLSGNLAQIFGRQATLEGFIVLFAIGSAVTGAARTMTMAIAGRTVQGLGGGGIIALADIIIADLVPLRERGMYEAILAVVWAVASAVGPPIGGALAQSGNWRWLFWMNLPACAGSAGLVWWFLKLKRPAGSWRRKLKRVDWIGNAIVIGAATSTVIALVEGGIDHPWDSYQIVVPLVIGLIGIVVFLVYEAFFAVGERMVPLSLLTNRTTLSGFAGTFVHGLVSLLFVYYAPVYFQSAMLASPVRSSVQSLPGAFTIAPCAILTGVAVTVTGHYVAPNIGAWMISIVGFGLMSTLTKSSSTAEWVLYQMLTSVGMGILWIGVEFPILAPLPSSKNAHALAFLNFLRTAANTFGVTIGAAVLQNELHRTLPAAFSERLPEGIDIAYAAIPQIPSLPQPLQDEVRDAFAASLSTLWKVTAGLCGLGLLTSLGMKQLSLNAHVDEDWGREEKKDETVPLAATNHEQEGA</sequence>
<evidence type="ECO:0000256" key="6">
    <source>
        <dbReference type="SAM" id="Phobius"/>
    </source>
</evidence>
<comment type="subcellular location">
    <subcellularLocation>
        <location evidence="1">Membrane</location>
        <topology evidence="1">Multi-pass membrane protein</topology>
    </subcellularLocation>
</comment>
<feature type="domain" description="Major facilitator superfamily (MFS) profile" evidence="7">
    <location>
        <begin position="68"/>
        <end position="554"/>
    </location>
</feature>
<keyword evidence="9" id="KW-1185">Reference proteome</keyword>
<name>A0A167KHE5_CALVF</name>
<feature type="region of interest" description="Disordered" evidence="5">
    <location>
        <begin position="1"/>
        <end position="31"/>
    </location>
</feature>
<dbReference type="PROSITE" id="PS50850">
    <property type="entry name" value="MFS"/>
    <property type="match status" value="1"/>
</dbReference>
<feature type="transmembrane region" description="Helical" evidence="6">
    <location>
        <begin position="132"/>
        <end position="151"/>
    </location>
</feature>
<dbReference type="Proteomes" id="UP000076738">
    <property type="component" value="Unassembled WGS sequence"/>
</dbReference>
<feature type="transmembrane region" description="Helical" evidence="6">
    <location>
        <begin position="102"/>
        <end position="120"/>
    </location>
</feature>
<evidence type="ECO:0000259" key="7">
    <source>
        <dbReference type="PROSITE" id="PS50850"/>
    </source>
</evidence>
<organism evidence="8 9">
    <name type="scientific">Calocera viscosa (strain TUFC12733)</name>
    <dbReference type="NCBI Taxonomy" id="1330018"/>
    <lineage>
        <taxon>Eukaryota</taxon>
        <taxon>Fungi</taxon>
        <taxon>Dikarya</taxon>
        <taxon>Basidiomycota</taxon>
        <taxon>Agaricomycotina</taxon>
        <taxon>Dacrymycetes</taxon>
        <taxon>Dacrymycetales</taxon>
        <taxon>Dacrymycetaceae</taxon>
        <taxon>Calocera</taxon>
    </lineage>
</organism>
<protein>
    <submittedName>
        <fullName evidence="8">MFS general substrate transporter</fullName>
    </submittedName>
</protein>
<feature type="transmembrane region" description="Helical" evidence="6">
    <location>
        <begin position="397"/>
        <end position="416"/>
    </location>
</feature>
<dbReference type="Gene3D" id="1.20.1250.20">
    <property type="entry name" value="MFS general substrate transporter like domains"/>
    <property type="match status" value="1"/>
</dbReference>
<evidence type="ECO:0000256" key="5">
    <source>
        <dbReference type="SAM" id="MobiDB-lite"/>
    </source>
</evidence>
<accession>A0A167KHE5</accession>
<dbReference type="Pfam" id="PF07690">
    <property type="entry name" value="MFS_1"/>
    <property type="match status" value="1"/>
</dbReference>
<dbReference type="SUPFAM" id="SSF103473">
    <property type="entry name" value="MFS general substrate transporter"/>
    <property type="match status" value="1"/>
</dbReference>
<dbReference type="EMBL" id="KV417293">
    <property type="protein sequence ID" value="KZO94653.1"/>
    <property type="molecule type" value="Genomic_DNA"/>
</dbReference>
<feature type="transmembrane region" description="Helical" evidence="6">
    <location>
        <begin position="457"/>
        <end position="479"/>
    </location>
</feature>
<reference evidence="8 9" key="1">
    <citation type="journal article" date="2016" name="Mol. Biol. Evol.">
        <title>Comparative Genomics of Early-Diverging Mushroom-Forming Fungi Provides Insights into the Origins of Lignocellulose Decay Capabilities.</title>
        <authorList>
            <person name="Nagy L.G."/>
            <person name="Riley R."/>
            <person name="Tritt A."/>
            <person name="Adam C."/>
            <person name="Daum C."/>
            <person name="Floudas D."/>
            <person name="Sun H."/>
            <person name="Yadav J.S."/>
            <person name="Pangilinan J."/>
            <person name="Larsson K.H."/>
            <person name="Matsuura K."/>
            <person name="Barry K."/>
            <person name="Labutti K."/>
            <person name="Kuo R."/>
            <person name="Ohm R.A."/>
            <person name="Bhattacharya S.S."/>
            <person name="Shirouzu T."/>
            <person name="Yoshinaga Y."/>
            <person name="Martin F.M."/>
            <person name="Grigoriev I.V."/>
            <person name="Hibbett D.S."/>
        </authorList>
    </citation>
    <scope>NUCLEOTIDE SEQUENCE [LARGE SCALE GENOMIC DNA]</scope>
    <source>
        <strain evidence="8 9">TUFC12733</strain>
    </source>
</reference>
<keyword evidence="2 6" id="KW-0812">Transmembrane</keyword>
<dbReference type="InterPro" id="IPR036259">
    <property type="entry name" value="MFS_trans_sf"/>
</dbReference>
<feature type="transmembrane region" description="Helical" evidence="6">
    <location>
        <begin position="190"/>
        <end position="209"/>
    </location>
</feature>
<evidence type="ECO:0000256" key="4">
    <source>
        <dbReference type="ARBA" id="ARBA00023136"/>
    </source>
</evidence>
<gene>
    <name evidence="8" type="ORF">CALVIDRAFT_565400</name>
</gene>
<feature type="transmembrane region" description="Helical" evidence="6">
    <location>
        <begin position="369"/>
        <end position="390"/>
    </location>
</feature>
<feature type="transmembrane region" description="Helical" evidence="6">
    <location>
        <begin position="328"/>
        <end position="349"/>
    </location>
</feature>
<feature type="transmembrane region" description="Helical" evidence="6">
    <location>
        <begin position="262"/>
        <end position="281"/>
    </location>
</feature>
<feature type="region of interest" description="Disordered" evidence="5">
    <location>
        <begin position="563"/>
        <end position="584"/>
    </location>
</feature>
<dbReference type="PANTHER" id="PTHR23501:SF102">
    <property type="entry name" value="DRUG TRANSPORTER, PUTATIVE (AFU_ORTHOLOGUE AFUA_3G08530)-RELATED"/>
    <property type="match status" value="1"/>
</dbReference>
<dbReference type="InterPro" id="IPR011701">
    <property type="entry name" value="MFS"/>
</dbReference>
<dbReference type="GO" id="GO:0022857">
    <property type="term" value="F:transmembrane transporter activity"/>
    <property type="evidence" value="ECO:0007669"/>
    <property type="project" value="InterPro"/>
</dbReference>
<evidence type="ECO:0000256" key="1">
    <source>
        <dbReference type="ARBA" id="ARBA00004141"/>
    </source>
</evidence>
<dbReference type="GO" id="GO:0005886">
    <property type="term" value="C:plasma membrane"/>
    <property type="evidence" value="ECO:0007669"/>
    <property type="project" value="TreeGrafter"/>
</dbReference>
<keyword evidence="4 6" id="KW-0472">Membrane</keyword>
<feature type="transmembrane region" description="Helical" evidence="6">
    <location>
        <begin position="163"/>
        <end position="183"/>
    </location>
</feature>
<evidence type="ECO:0000313" key="9">
    <source>
        <dbReference type="Proteomes" id="UP000076738"/>
    </source>
</evidence>
<feature type="transmembrane region" description="Helical" evidence="6">
    <location>
        <begin position="287"/>
        <end position="307"/>
    </location>
</feature>
<dbReference type="OrthoDB" id="3437016at2759"/>
<dbReference type="InterPro" id="IPR020846">
    <property type="entry name" value="MFS_dom"/>
</dbReference>
<proteinExistence type="predicted"/>
<evidence type="ECO:0000313" key="8">
    <source>
        <dbReference type="EMBL" id="KZO94653.1"/>
    </source>
</evidence>
<evidence type="ECO:0000256" key="3">
    <source>
        <dbReference type="ARBA" id="ARBA00022989"/>
    </source>
</evidence>
<dbReference type="PANTHER" id="PTHR23501">
    <property type="entry name" value="MAJOR FACILITATOR SUPERFAMILY"/>
    <property type="match status" value="1"/>
</dbReference>
<evidence type="ECO:0000256" key="2">
    <source>
        <dbReference type="ARBA" id="ARBA00022692"/>
    </source>
</evidence>
<feature type="transmembrane region" description="Helical" evidence="6">
    <location>
        <begin position="221"/>
        <end position="241"/>
    </location>
</feature>
<keyword evidence="3 6" id="KW-1133">Transmembrane helix</keyword>
<feature type="compositionally biased region" description="Polar residues" evidence="5">
    <location>
        <begin position="1"/>
        <end position="20"/>
    </location>
</feature>
<dbReference type="AlphaFoldDB" id="A0A167KHE5"/>
<feature type="transmembrane region" description="Helical" evidence="6">
    <location>
        <begin position="422"/>
        <end position="445"/>
    </location>
</feature>
<feature type="transmembrane region" description="Helical" evidence="6">
    <location>
        <begin position="63"/>
        <end position="90"/>
    </location>
</feature>